<dbReference type="InterPro" id="IPR003399">
    <property type="entry name" value="Mce/MlaD"/>
</dbReference>
<dbReference type="InterPro" id="IPR052336">
    <property type="entry name" value="MlaD_Phospholipid_Transporter"/>
</dbReference>
<accession>A0A1B8SA62</accession>
<name>A0A1B8SA62_9MYCO</name>
<dbReference type="Pfam" id="PF02470">
    <property type="entry name" value="MlaD"/>
    <property type="match status" value="1"/>
</dbReference>
<feature type="domain" description="Mce/MlaD" evidence="1">
    <location>
        <begin position="36"/>
        <end position="113"/>
    </location>
</feature>
<dbReference type="Proteomes" id="UP000092668">
    <property type="component" value="Unassembled WGS sequence"/>
</dbReference>
<reference evidence="3 4" key="1">
    <citation type="submission" date="2015-06" db="EMBL/GenBank/DDBJ databases">
        <title>Genome sequence of Mycobacterium kumamotonense strain Roo.</title>
        <authorList>
            <person name="Greninger A.L."/>
            <person name="Cunningham G."/>
            <person name="Miller S."/>
        </authorList>
    </citation>
    <scope>NUCLEOTIDE SEQUENCE [LARGE SCALE GENOMIC DNA]</scope>
    <source>
        <strain evidence="3 4">Roo</strain>
    </source>
</reference>
<protein>
    <submittedName>
        <fullName evidence="3">Mammalian cell entry protein</fullName>
    </submittedName>
</protein>
<dbReference type="Pfam" id="PF11887">
    <property type="entry name" value="Mce4_CUP1"/>
    <property type="match status" value="1"/>
</dbReference>
<proteinExistence type="predicted"/>
<evidence type="ECO:0000313" key="4">
    <source>
        <dbReference type="Proteomes" id="UP000092668"/>
    </source>
</evidence>
<organism evidence="3 4">
    <name type="scientific">Mycolicibacter kumamotonensis</name>
    <dbReference type="NCBI Taxonomy" id="354243"/>
    <lineage>
        <taxon>Bacteria</taxon>
        <taxon>Bacillati</taxon>
        <taxon>Actinomycetota</taxon>
        <taxon>Actinomycetes</taxon>
        <taxon>Mycobacteriales</taxon>
        <taxon>Mycobacteriaceae</taxon>
        <taxon>Mycolicibacter</taxon>
    </lineage>
</organism>
<comment type="caution">
    <text evidence="3">The sequence shown here is derived from an EMBL/GenBank/DDBJ whole genome shotgun (WGS) entry which is preliminary data.</text>
</comment>
<gene>
    <name evidence="3" type="ORF">ACT18_22370</name>
</gene>
<dbReference type="PANTHER" id="PTHR33371:SF17">
    <property type="entry name" value="MCE-FAMILY PROTEIN MCE1B"/>
    <property type="match status" value="1"/>
</dbReference>
<dbReference type="OrthoDB" id="338143at2"/>
<dbReference type="PANTHER" id="PTHR33371">
    <property type="entry name" value="INTERMEMBRANE PHOSPHOLIPID TRANSPORT SYSTEM BINDING PROTEIN MLAD-RELATED"/>
    <property type="match status" value="1"/>
</dbReference>
<evidence type="ECO:0000259" key="1">
    <source>
        <dbReference type="Pfam" id="PF02470"/>
    </source>
</evidence>
<sequence length="352" mass="38520">MGRMGAMMRLALSAFGGVLLFIFMANAIQQPIATRARHYTAEFTDASGLHVDADIRIRGVRVGKVLAINLERRSGESIAAVDFTLDERYAIVSDSRLAVKFQSLTGLRYIEVNRAGEGVGNNGIARVPTEMTTPSFDITALFNGLEPVIATLSPEEINTFTNNVISYLSGDGSGLAPMVESIHKLTRLFANRQEVLTTIMQNLANVSESIGGNAPEFIQIIDWVRRPLDGALNALEEFNKSELYGDEFNETVVRLLTNIGFPPILGSAVSYRLGPQYGPKVLPNDIDLALDRAFSNLDDYTDAFKYIPVVWQDIPEPPDDGPGVLPCSQGRFNLPVPMDILLNGQKVVVCNK</sequence>
<dbReference type="EMBL" id="LFOE01000065">
    <property type="protein sequence ID" value="OBY29562.1"/>
    <property type="molecule type" value="Genomic_DNA"/>
</dbReference>
<keyword evidence="4" id="KW-1185">Reference proteome</keyword>
<evidence type="ECO:0000259" key="2">
    <source>
        <dbReference type="Pfam" id="PF11887"/>
    </source>
</evidence>
<dbReference type="GO" id="GO:0005576">
    <property type="term" value="C:extracellular region"/>
    <property type="evidence" value="ECO:0007669"/>
    <property type="project" value="TreeGrafter"/>
</dbReference>
<dbReference type="AlphaFoldDB" id="A0A1B8SA62"/>
<dbReference type="InterPro" id="IPR024516">
    <property type="entry name" value="Mce_C"/>
</dbReference>
<feature type="domain" description="Mammalian cell entry C-terminal" evidence="2">
    <location>
        <begin position="127"/>
        <end position="223"/>
    </location>
</feature>
<dbReference type="RefSeq" id="WP_065289611.1">
    <property type="nucleotide sequence ID" value="NZ_LFOE01000065.1"/>
</dbReference>
<dbReference type="GO" id="GO:0051701">
    <property type="term" value="P:biological process involved in interaction with host"/>
    <property type="evidence" value="ECO:0007669"/>
    <property type="project" value="TreeGrafter"/>
</dbReference>
<evidence type="ECO:0000313" key="3">
    <source>
        <dbReference type="EMBL" id="OBY29562.1"/>
    </source>
</evidence>